<dbReference type="GO" id="GO:0016805">
    <property type="term" value="F:dipeptidase activity"/>
    <property type="evidence" value="ECO:0007669"/>
    <property type="project" value="TreeGrafter"/>
</dbReference>
<dbReference type="InterPro" id="IPR036264">
    <property type="entry name" value="Bact_exopeptidase_dim_dom"/>
</dbReference>
<dbReference type="SUPFAM" id="SSF55031">
    <property type="entry name" value="Bacterial exopeptidase dimerisation domain"/>
    <property type="match status" value="1"/>
</dbReference>
<dbReference type="Gene3D" id="3.30.70.360">
    <property type="match status" value="1"/>
</dbReference>
<dbReference type="PANTHER" id="PTHR30575">
    <property type="entry name" value="PEPTIDASE M20"/>
    <property type="match status" value="1"/>
</dbReference>
<dbReference type="NCBIfam" id="TIGR01891">
    <property type="entry name" value="amidohydrolases"/>
    <property type="match status" value="1"/>
</dbReference>
<feature type="domain" description="Peptidase M20 dimerisation" evidence="2">
    <location>
        <begin position="249"/>
        <end position="346"/>
    </location>
</feature>
<proteinExistence type="inferred from homology"/>
<dbReference type="EMBL" id="JACAZE010000008">
    <property type="protein sequence ID" value="KAF7308478.1"/>
    <property type="molecule type" value="Genomic_DNA"/>
</dbReference>
<evidence type="ECO:0000313" key="4">
    <source>
        <dbReference type="Proteomes" id="UP000613580"/>
    </source>
</evidence>
<dbReference type="InterPro" id="IPR002933">
    <property type="entry name" value="Peptidase_M20"/>
</dbReference>
<dbReference type="InterPro" id="IPR017439">
    <property type="entry name" value="Amidohydrolase"/>
</dbReference>
<dbReference type="InterPro" id="IPR052030">
    <property type="entry name" value="Peptidase_M20/M20A_hydrolases"/>
</dbReference>
<evidence type="ECO:0000256" key="1">
    <source>
        <dbReference type="ARBA" id="ARBA00006247"/>
    </source>
</evidence>
<dbReference type="InterPro" id="IPR011650">
    <property type="entry name" value="Peptidase_M20_dimer"/>
</dbReference>
<dbReference type="Pfam" id="PF01546">
    <property type="entry name" value="Peptidase_M20"/>
    <property type="match status" value="1"/>
</dbReference>
<dbReference type="AlphaFoldDB" id="A0A8H6WBB5"/>
<evidence type="ECO:0000313" key="3">
    <source>
        <dbReference type="EMBL" id="KAF7308478.1"/>
    </source>
</evidence>
<evidence type="ECO:0000259" key="2">
    <source>
        <dbReference type="Pfam" id="PF07687"/>
    </source>
</evidence>
<dbReference type="Proteomes" id="UP000613580">
    <property type="component" value="Unassembled WGS sequence"/>
</dbReference>
<dbReference type="Gene3D" id="3.40.630.10">
    <property type="entry name" value="Zn peptidases"/>
    <property type="match status" value="1"/>
</dbReference>
<sequence>MSTPRGCFSWLLRRNQISVPKPTPTCQATCPAVGPEQPKRQYITACNHSLTPDPTSWWLDTDIPPPVYSLAELPGPNIDPIDAKVDEIDSQLRQLSLQIHDNPELGFAEVLAHDLLTSFMTSHGFTVTKGYLGLSTAFRAEYTHGRGGRVVGVNSEYDALKGIGHACGHNLIAASGCGVAIAIKAALEAHDIPGKVVLLGTPAEEGGGGKVILLEKGGYADMDLCLMCHPAPGPPKSAAVSTSTALQHFAVEYSGQNAHAGAAPWYSGEGRNALDAAFLAYSSISVLRQQMRPDHRVHGIVEGNEEWLPNVIPDYAKMQWIARAPNASDLAAFVERVKNCLRAAALATSCEMKLTESRAYLDLHQNSVLGAEFADAMRRYKFEILPVNAAASSASTDFGNVTYALPALHPGFAIPTEPGQGNHTRGFARAAATQPAHDAMLLVTKGLARTGFRALRDDAFFKQVKAAFDNPSS</sequence>
<dbReference type="FunFam" id="3.30.70.360:FF:000004">
    <property type="entry name" value="Peptidase M20 domain-containing protein 2"/>
    <property type="match status" value="1"/>
</dbReference>
<dbReference type="SUPFAM" id="SSF53187">
    <property type="entry name" value="Zn-dependent exopeptidases"/>
    <property type="match status" value="1"/>
</dbReference>
<protein>
    <submittedName>
        <fullName evidence="3">Aminoacylase 1-like protein 2</fullName>
    </submittedName>
</protein>
<dbReference type="PANTHER" id="PTHR30575:SF0">
    <property type="entry name" value="XAA-ARG DIPEPTIDASE"/>
    <property type="match status" value="1"/>
</dbReference>
<keyword evidence="4" id="KW-1185">Reference proteome</keyword>
<comment type="caution">
    <text evidence="3">The sequence shown here is derived from an EMBL/GenBank/DDBJ whole genome shotgun (WGS) entry which is preliminary data.</text>
</comment>
<dbReference type="OrthoDB" id="6119954at2759"/>
<accession>A0A8H6WBB5</accession>
<dbReference type="Pfam" id="PF07687">
    <property type="entry name" value="M20_dimer"/>
    <property type="match status" value="1"/>
</dbReference>
<dbReference type="CDD" id="cd05672">
    <property type="entry name" value="M20_ACY1L2-like"/>
    <property type="match status" value="1"/>
</dbReference>
<comment type="similarity">
    <text evidence="1">Belongs to the peptidase M20A family.</text>
</comment>
<name>A0A8H6WBB5_MYCCL</name>
<organism evidence="3 4">
    <name type="scientific">Mycena chlorophos</name>
    <name type="common">Agaric fungus</name>
    <name type="synonym">Agaricus chlorophos</name>
    <dbReference type="NCBI Taxonomy" id="658473"/>
    <lineage>
        <taxon>Eukaryota</taxon>
        <taxon>Fungi</taxon>
        <taxon>Dikarya</taxon>
        <taxon>Basidiomycota</taxon>
        <taxon>Agaricomycotina</taxon>
        <taxon>Agaricomycetes</taxon>
        <taxon>Agaricomycetidae</taxon>
        <taxon>Agaricales</taxon>
        <taxon>Marasmiineae</taxon>
        <taxon>Mycenaceae</taxon>
        <taxon>Mycena</taxon>
    </lineage>
</organism>
<reference evidence="3" key="1">
    <citation type="submission" date="2020-05" db="EMBL/GenBank/DDBJ databases">
        <title>Mycena genomes resolve the evolution of fungal bioluminescence.</title>
        <authorList>
            <person name="Tsai I.J."/>
        </authorList>
    </citation>
    <scope>NUCLEOTIDE SEQUENCE</scope>
    <source>
        <strain evidence="3">110903Hualien_Pintung</strain>
    </source>
</reference>
<gene>
    <name evidence="3" type="ORF">HMN09_00696800</name>
</gene>